<dbReference type="InterPro" id="IPR027383">
    <property type="entry name" value="Znf_put"/>
</dbReference>
<feature type="domain" description="Putative zinc-finger" evidence="13">
    <location>
        <begin position="4"/>
        <end position="36"/>
    </location>
</feature>
<evidence type="ECO:0000256" key="4">
    <source>
        <dbReference type="ARBA" id="ARBA00022692"/>
    </source>
</evidence>
<evidence type="ECO:0000313" key="14">
    <source>
        <dbReference type="EMBL" id="MDT9592847.1"/>
    </source>
</evidence>
<keyword evidence="4 11" id="KW-0812">Transmembrane</keyword>
<keyword evidence="8" id="KW-0804">Transcription</keyword>
<name>A0ABU3PUE9_9ACTN</name>
<dbReference type="PANTHER" id="PTHR37461">
    <property type="entry name" value="ANTI-SIGMA-K FACTOR RSKA"/>
    <property type="match status" value="1"/>
</dbReference>
<dbReference type="Pfam" id="PF10099">
    <property type="entry name" value="RskA_C"/>
    <property type="match status" value="1"/>
</dbReference>
<keyword evidence="7 11" id="KW-0472">Membrane</keyword>
<evidence type="ECO:0000256" key="1">
    <source>
        <dbReference type="ARBA" id="ARBA00004167"/>
    </source>
</evidence>
<dbReference type="InterPro" id="IPR041916">
    <property type="entry name" value="Anti_sigma_zinc_sf"/>
</dbReference>
<proteinExistence type="predicted"/>
<evidence type="ECO:0000256" key="5">
    <source>
        <dbReference type="ARBA" id="ARBA00022989"/>
    </source>
</evidence>
<evidence type="ECO:0000256" key="2">
    <source>
        <dbReference type="ARBA" id="ARBA00004236"/>
    </source>
</evidence>
<dbReference type="PANTHER" id="PTHR37461:SF1">
    <property type="entry name" value="ANTI-SIGMA-K FACTOR RSKA"/>
    <property type="match status" value="1"/>
</dbReference>
<dbReference type="Pfam" id="PF13490">
    <property type="entry name" value="zf-HC2"/>
    <property type="match status" value="1"/>
</dbReference>
<comment type="caution">
    <text evidence="14">The sequence shown here is derived from an EMBL/GenBank/DDBJ whole genome shotgun (WGS) entry which is preliminary data.</text>
</comment>
<dbReference type="EMBL" id="JAVYII010000003">
    <property type="protein sequence ID" value="MDT9592847.1"/>
    <property type="molecule type" value="Genomic_DNA"/>
</dbReference>
<keyword evidence="15" id="KW-1185">Reference proteome</keyword>
<keyword evidence="5 11" id="KW-1133">Transmembrane helix</keyword>
<dbReference type="InterPro" id="IPR018764">
    <property type="entry name" value="RskA_C"/>
</dbReference>
<feature type="domain" description="Anti-sigma K factor RskA C-terminal" evidence="12">
    <location>
        <begin position="136"/>
        <end position="277"/>
    </location>
</feature>
<evidence type="ECO:0000259" key="12">
    <source>
        <dbReference type="Pfam" id="PF10099"/>
    </source>
</evidence>
<evidence type="ECO:0000256" key="9">
    <source>
        <dbReference type="ARBA" id="ARBA00029829"/>
    </source>
</evidence>
<reference evidence="14 15" key="1">
    <citation type="submission" date="2023-08" db="EMBL/GenBank/DDBJ databases">
        <title>Nocardioides seae sp. nov., a bacterium isolated from a soil.</title>
        <authorList>
            <person name="Wang X."/>
        </authorList>
    </citation>
    <scope>NUCLEOTIDE SEQUENCE [LARGE SCALE GENOMIC DNA]</scope>
    <source>
        <strain evidence="14 15">YZH12</strain>
    </source>
</reference>
<keyword evidence="6" id="KW-0805">Transcription regulation</keyword>
<keyword evidence="3" id="KW-1003">Cell membrane</keyword>
<accession>A0ABU3PUE9</accession>
<dbReference type="InterPro" id="IPR051474">
    <property type="entry name" value="Anti-sigma-K/W_factor"/>
</dbReference>
<evidence type="ECO:0000256" key="3">
    <source>
        <dbReference type="ARBA" id="ARBA00022475"/>
    </source>
</evidence>
<dbReference type="Gene3D" id="1.10.10.1320">
    <property type="entry name" value="Anti-sigma factor, zinc-finger domain"/>
    <property type="match status" value="1"/>
</dbReference>
<dbReference type="RefSeq" id="WP_315732280.1">
    <property type="nucleotide sequence ID" value="NZ_JAVYII010000003.1"/>
</dbReference>
<evidence type="ECO:0000256" key="11">
    <source>
        <dbReference type="SAM" id="Phobius"/>
    </source>
</evidence>
<evidence type="ECO:0000256" key="10">
    <source>
        <dbReference type="ARBA" id="ARBA00030803"/>
    </source>
</evidence>
<evidence type="ECO:0000259" key="13">
    <source>
        <dbReference type="Pfam" id="PF13490"/>
    </source>
</evidence>
<sequence>MTNDIHLLSGAYAVDALSDAERADFEVHLAQCESCRDEVASLREAAALLPFAAEVAPPAGLRASVLAQNSNVRPLPPESDAPVPAVGAPAASTAPIGVPAGVGASHATAAAPGGDLPGRDTNVVPLRRRRFRTALVAAAAAVIVAGGVGTVVQLTGDDSSSSQNQADEPVTAEAVLAAADVQATHSTLPLPDGAEASVHWSDDLGAAVISTADMPGLNADQVYQLWFQDEDDAMVPAGLMPGDTDLVLLDGDADAANAVGITVEPAGGSDEPTSDPIALFPLEEA</sequence>
<organism evidence="14 15">
    <name type="scientific">Nocardioides imazamoxiresistens</name>
    <dbReference type="NCBI Taxonomy" id="3231893"/>
    <lineage>
        <taxon>Bacteria</taxon>
        <taxon>Bacillati</taxon>
        <taxon>Actinomycetota</taxon>
        <taxon>Actinomycetes</taxon>
        <taxon>Propionibacteriales</taxon>
        <taxon>Nocardioidaceae</taxon>
        <taxon>Nocardioides</taxon>
    </lineage>
</organism>
<evidence type="ECO:0000256" key="8">
    <source>
        <dbReference type="ARBA" id="ARBA00023163"/>
    </source>
</evidence>
<evidence type="ECO:0000256" key="6">
    <source>
        <dbReference type="ARBA" id="ARBA00023015"/>
    </source>
</evidence>
<evidence type="ECO:0000313" key="15">
    <source>
        <dbReference type="Proteomes" id="UP001268542"/>
    </source>
</evidence>
<comment type="subcellular location">
    <subcellularLocation>
        <location evidence="2">Cell membrane</location>
    </subcellularLocation>
    <subcellularLocation>
        <location evidence="1">Membrane</location>
        <topology evidence="1">Single-pass membrane protein</topology>
    </subcellularLocation>
</comment>
<gene>
    <name evidence="14" type="ORF">RDV89_07195</name>
</gene>
<feature type="transmembrane region" description="Helical" evidence="11">
    <location>
        <begin position="134"/>
        <end position="154"/>
    </location>
</feature>
<dbReference type="Proteomes" id="UP001268542">
    <property type="component" value="Unassembled WGS sequence"/>
</dbReference>
<evidence type="ECO:0000256" key="7">
    <source>
        <dbReference type="ARBA" id="ARBA00023136"/>
    </source>
</evidence>
<protein>
    <recommendedName>
        <fullName evidence="10">Regulator of SigK</fullName>
    </recommendedName>
    <alternativeName>
        <fullName evidence="9">Sigma-K anti-sigma factor RskA</fullName>
    </alternativeName>
</protein>